<feature type="transmembrane region" description="Helical" evidence="1">
    <location>
        <begin position="174"/>
        <end position="199"/>
    </location>
</feature>
<sequence>MIPKSLSPMHFNVPEVARRRVGHTLPSFKKSIQHATTPTSQNHDTPYTVMLKEEAQMDWRYNLLVSIANWALLAGYLVVPGTFTSLKESNQVEEVLKKNTAGQAVLHTIQNPPLLVIACLFLVGGAAALTMLFRELQSSYTWLVNKVFMPAALNAAAGLLTTLVNVYTSRSGHWSVMAIVTIVVTGALLIVFSLLFTYYKFVKLRRVILDDEERFENQIHGMEHSTGQFSASDVSLHVTGDVNSKAEDKNNTF</sequence>
<name>A0A9W4N0R7_9EURO</name>
<feature type="transmembrane region" description="Helical" evidence="1">
    <location>
        <begin position="114"/>
        <end position="135"/>
    </location>
</feature>
<reference evidence="2" key="1">
    <citation type="submission" date="2021-07" db="EMBL/GenBank/DDBJ databases">
        <authorList>
            <person name="Branca A.L. A."/>
        </authorList>
    </citation>
    <scope>NUCLEOTIDE SEQUENCE</scope>
</reference>
<gene>
    <name evidence="2" type="ORF">PSALAMII_LOCUS124</name>
</gene>
<dbReference type="AlphaFoldDB" id="A0A9W4N0R7"/>
<dbReference type="EMBL" id="CAJVPG010000010">
    <property type="protein sequence ID" value="CAG8224211.1"/>
    <property type="molecule type" value="Genomic_DNA"/>
</dbReference>
<organism evidence="2 3">
    <name type="scientific">Penicillium salamii</name>
    <dbReference type="NCBI Taxonomy" id="1612424"/>
    <lineage>
        <taxon>Eukaryota</taxon>
        <taxon>Fungi</taxon>
        <taxon>Dikarya</taxon>
        <taxon>Ascomycota</taxon>
        <taxon>Pezizomycotina</taxon>
        <taxon>Eurotiomycetes</taxon>
        <taxon>Eurotiomycetidae</taxon>
        <taxon>Eurotiales</taxon>
        <taxon>Aspergillaceae</taxon>
        <taxon>Penicillium</taxon>
    </lineage>
</organism>
<keyword evidence="1" id="KW-0812">Transmembrane</keyword>
<keyword evidence="1" id="KW-1133">Transmembrane helix</keyword>
<evidence type="ECO:0000256" key="1">
    <source>
        <dbReference type="SAM" id="Phobius"/>
    </source>
</evidence>
<proteinExistence type="predicted"/>
<dbReference type="Proteomes" id="UP001152649">
    <property type="component" value="Unassembled WGS sequence"/>
</dbReference>
<dbReference type="OrthoDB" id="2018619at2759"/>
<protein>
    <submittedName>
        <fullName evidence="2">Uncharacterized protein</fullName>
    </submittedName>
</protein>
<evidence type="ECO:0000313" key="3">
    <source>
        <dbReference type="Proteomes" id="UP001152649"/>
    </source>
</evidence>
<feature type="transmembrane region" description="Helical" evidence="1">
    <location>
        <begin position="147"/>
        <end position="168"/>
    </location>
</feature>
<comment type="caution">
    <text evidence="2">The sequence shown here is derived from an EMBL/GenBank/DDBJ whole genome shotgun (WGS) entry which is preliminary data.</text>
</comment>
<keyword evidence="1" id="KW-0472">Membrane</keyword>
<accession>A0A9W4N0R7</accession>
<feature type="transmembrane region" description="Helical" evidence="1">
    <location>
        <begin position="61"/>
        <end position="79"/>
    </location>
</feature>
<evidence type="ECO:0000313" key="2">
    <source>
        <dbReference type="EMBL" id="CAG8224211.1"/>
    </source>
</evidence>
<keyword evidence="3" id="KW-1185">Reference proteome</keyword>